<dbReference type="EMBL" id="OC977980">
    <property type="protein sequence ID" value="CAG4634635.1"/>
    <property type="molecule type" value="Genomic_DNA"/>
</dbReference>
<feature type="compositionally biased region" description="Acidic residues" evidence="1">
    <location>
        <begin position="62"/>
        <end position="75"/>
    </location>
</feature>
<dbReference type="GO" id="GO:0006897">
    <property type="term" value="P:endocytosis"/>
    <property type="evidence" value="ECO:0007669"/>
    <property type="project" value="TreeGrafter"/>
</dbReference>
<protein>
    <submittedName>
        <fullName evidence="4">EOG090X01QX</fullName>
    </submittedName>
</protein>
<feature type="domain" description="EH" evidence="2">
    <location>
        <begin position="129"/>
        <end position="218"/>
    </location>
</feature>
<proteinExistence type="predicted"/>
<dbReference type="GO" id="GO:0016197">
    <property type="term" value="P:endosomal transport"/>
    <property type="evidence" value="ECO:0007669"/>
    <property type="project" value="TreeGrafter"/>
</dbReference>
<sequence>MLDSHLFRFGLEDDSSPCVTTDAESETYCDTESPTPTNSAINVDPKNYWQGAEEHRELLATEGEEEDEEEEELDDEDKREIELVEINSSESDIGTSNNPSSDSDAGNLSCSNEVDDIDEEELWKISPDQLSYYKAQFKTLQTDPSGLVGGSQARPFFEKSRLPTAELSHIWQLSDVTKDGALSLNEFCTAMHLVVLRRNKIALPKQLPPALDPALKEEPTQLAAPTVAMPETSKESSSGVVAKTVTGAPPAAAAAASVVDSSGTSQHWTKFVDSPTGAMASPGPQPVNFDFKRAQVEQDPRILHPVALRLTPESQQQQQSTTNDLGSSSSGLSRPSALPPCRWTRRWRPPLRRPRPLFIQQVSGFIKKIQQGLFFHHRFSCFRTIHGWSELKLERFPLRSQVDQRIVDYFGVAGRVGERDDEAQLGRSSPCTSWLPLR</sequence>
<evidence type="ECO:0000256" key="1">
    <source>
        <dbReference type="SAM" id="MobiDB-lite"/>
    </source>
</evidence>
<dbReference type="GO" id="GO:0005737">
    <property type="term" value="C:cytoplasm"/>
    <property type="evidence" value="ECO:0007669"/>
    <property type="project" value="TreeGrafter"/>
</dbReference>
<dbReference type="SUPFAM" id="SSF47473">
    <property type="entry name" value="EF-hand"/>
    <property type="match status" value="1"/>
</dbReference>
<accession>A0A9N6ZEM8</accession>
<feature type="compositionally biased region" description="Low complexity" evidence="1">
    <location>
        <begin position="314"/>
        <end position="342"/>
    </location>
</feature>
<gene>
    <name evidence="4" type="primary">EOG090X01QX</name>
</gene>
<feature type="region of interest" description="Disordered" evidence="1">
    <location>
        <begin position="312"/>
        <end position="345"/>
    </location>
</feature>
<feature type="region of interest" description="Disordered" evidence="1">
    <location>
        <begin position="59"/>
        <end position="111"/>
    </location>
</feature>
<dbReference type="PROSITE" id="PS50031">
    <property type="entry name" value="EH"/>
    <property type="match status" value="1"/>
</dbReference>
<dbReference type="InterPro" id="IPR011992">
    <property type="entry name" value="EF-hand-dom_pair"/>
</dbReference>
<feature type="region of interest" description="Disordered" evidence="1">
    <location>
        <begin position="1"/>
        <end position="44"/>
    </location>
</feature>
<feature type="domain" description="EF-hand" evidence="3">
    <location>
        <begin position="162"/>
        <end position="197"/>
    </location>
</feature>
<dbReference type="PANTHER" id="PTHR11216:SF174">
    <property type="entry name" value="GH06923P"/>
    <property type="match status" value="1"/>
</dbReference>
<evidence type="ECO:0000313" key="4">
    <source>
        <dbReference type="EMBL" id="CAG4634635.1"/>
    </source>
</evidence>
<dbReference type="PROSITE" id="PS50222">
    <property type="entry name" value="EF_HAND_2"/>
    <property type="match status" value="1"/>
</dbReference>
<feature type="compositionally biased region" description="Polar residues" evidence="1">
    <location>
        <begin position="30"/>
        <end position="41"/>
    </location>
</feature>
<evidence type="ECO:0000259" key="2">
    <source>
        <dbReference type="PROSITE" id="PS50031"/>
    </source>
</evidence>
<evidence type="ECO:0000259" key="3">
    <source>
        <dbReference type="PROSITE" id="PS50222"/>
    </source>
</evidence>
<reference evidence="4" key="1">
    <citation type="submission" date="2021-04" db="EMBL/GenBank/DDBJ databases">
        <authorList>
            <person name="Cornetti L."/>
        </authorList>
    </citation>
    <scope>NUCLEOTIDE SEQUENCE</scope>
</reference>
<dbReference type="PANTHER" id="PTHR11216">
    <property type="entry name" value="EH DOMAIN"/>
    <property type="match status" value="1"/>
</dbReference>
<dbReference type="GO" id="GO:0005509">
    <property type="term" value="F:calcium ion binding"/>
    <property type="evidence" value="ECO:0007669"/>
    <property type="project" value="InterPro"/>
</dbReference>
<dbReference type="AlphaFoldDB" id="A0A9N6ZEM8"/>
<dbReference type="GO" id="GO:0005886">
    <property type="term" value="C:plasma membrane"/>
    <property type="evidence" value="ECO:0007669"/>
    <property type="project" value="TreeGrafter"/>
</dbReference>
<name>A0A9N6ZEM8_9CRUS</name>
<dbReference type="CDD" id="cd00052">
    <property type="entry name" value="EH"/>
    <property type="match status" value="1"/>
</dbReference>
<dbReference type="InterPro" id="IPR000261">
    <property type="entry name" value="EH_dom"/>
</dbReference>
<dbReference type="Gene3D" id="1.10.238.10">
    <property type="entry name" value="EF-hand"/>
    <property type="match status" value="1"/>
</dbReference>
<organism evidence="4">
    <name type="scientific">Alona affinis</name>
    <dbReference type="NCBI Taxonomy" id="381656"/>
    <lineage>
        <taxon>Eukaryota</taxon>
        <taxon>Metazoa</taxon>
        <taxon>Ecdysozoa</taxon>
        <taxon>Arthropoda</taxon>
        <taxon>Crustacea</taxon>
        <taxon>Branchiopoda</taxon>
        <taxon>Diplostraca</taxon>
        <taxon>Cladocera</taxon>
        <taxon>Anomopoda</taxon>
        <taxon>Chydoridae</taxon>
        <taxon>Alona</taxon>
    </lineage>
</organism>
<dbReference type="SMART" id="SM00027">
    <property type="entry name" value="EH"/>
    <property type="match status" value="1"/>
</dbReference>
<dbReference type="Pfam" id="PF12763">
    <property type="entry name" value="EH"/>
    <property type="match status" value="1"/>
</dbReference>
<dbReference type="InterPro" id="IPR002048">
    <property type="entry name" value="EF_hand_dom"/>
</dbReference>
<feature type="compositionally biased region" description="Polar residues" evidence="1">
    <location>
        <begin position="86"/>
        <end position="111"/>
    </location>
</feature>